<feature type="chain" id="PRO_5003440759" evidence="1">
    <location>
        <begin position="18"/>
        <end position="49"/>
    </location>
</feature>
<name>G2YII7_BOTF4</name>
<evidence type="ECO:0000313" key="2">
    <source>
        <dbReference type="EMBL" id="CCD51524.1"/>
    </source>
</evidence>
<reference evidence="3" key="1">
    <citation type="journal article" date="2011" name="PLoS Genet.">
        <title>Genomic analysis of the necrotrophic fungal pathogens Sclerotinia sclerotiorum and Botrytis cinerea.</title>
        <authorList>
            <person name="Amselem J."/>
            <person name="Cuomo C.A."/>
            <person name="van Kan J.A."/>
            <person name="Viaud M."/>
            <person name="Benito E.P."/>
            <person name="Couloux A."/>
            <person name="Coutinho P.M."/>
            <person name="de Vries R.P."/>
            <person name="Dyer P.S."/>
            <person name="Fillinger S."/>
            <person name="Fournier E."/>
            <person name="Gout L."/>
            <person name="Hahn M."/>
            <person name="Kohn L."/>
            <person name="Lapalu N."/>
            <person name="Plummer K.M."/>
            <person name="Pradier J.M."/>
            <person name="Quevillon E."/>
            <person name="Sharon A."/>
            <person name="Simon A."/>
            <person name="ten Have A."/>
            <person name="Tudzynski B."/>
            <person name="Tudzynski P."/>
            <person name="Wincker P."/>
            <person name="Andrew M."/>
            <person name="Anthouard V."/>
            <person name="Beever R.E."/>
            <person name="Beffa R."/>
            <person name="Benoit I."/>
            <person name="Bouzid O."/>
            <person name="Brault B."/>
            <person name="Chen Z."/>
            <person name="Choquer M."/>
            <person name="Collemare J."/>
            <person name="Cotton P."/>
            <person name="Danchin E.G."/>
            <person name="Da Silva C."/>
            <person name="Gautier A."/>
            <person name="Giraud C."/>
            <person name="Giraud T."/>
            <person name="Gonzalez C."/>
            <person name="Grossetete S."/>
            <person name="Guldener U."/>
            <person name="Henrissat B."/>
            <person name="Howlett B.J."/>
            <person name="Kodira C."/>
            <person name="Kretschmer M."/>
            <person name="Lappartient A."/>
            <person name="Leroch M."/>
            <person name="Levis C."/>
            <person name="Mauceli E."/>
            <person name="Neuveglise C."/>
            <person name="Oeser B."/>
            <person name="Pearson M."/>
            <person name="Poulain J."/>
            <person name="Poussereau N."/>
            <person name="Quesneville H."/>
            <person name="Rascle C."/>
            <person name="Schumacher J."/>
            <person name="Segurens B."/>
            <person name="Sexton A."/>
            <person name="Silva E."/>
            <person name="Sirven C."/>
            <person name="Soanes D.M."/>
            <person name="Talbot N.J."/>
            <person name="Templeton M."/>
            <person name="Yandava C."/>
            <person name="Yarden O."/>
            <person name="Zeng Q."/>
            <person name="Rollins J.A."/>
            <person name="Lebrun M.H."/>
            <person name="Dickman M."/>
        </authorList>
    </citation>
    <scope>NUCLEOTIDE SEQUENCE [LARGE SCALE GENOMIC DNA]</scope>
    <source>
        <strain evidence="3">T4</strain>
    </source>
</reference>
<dbReference type="Proteomes" id="UP000008177">
    <property type="component" value="Unplaced contigs"/>
</dbReference>
<protein>
    <submittedName>
        <fullName evidence="2">Uncharacterized protein</fullName>
    </submittedName>
</protein>
<organism evidence="2 3">
    <name type="scientific">Botryotinia fuckeliana (strain T4)</name>
    <name type="common">Noble rot fungus</name>
    <name type="synonym">Botrytis cinerea</name>
    <dbReference type="NCBI Taxonomy" id="999810"/>
    <lineage>
        <taxon>Eukaryota</taxon>
        <taxon>Fungi</taxon>
        <taxon>Dikarya</taxon>
        <taxon>Ascomycota</taxon>
        <taxon>Pezizomycotina</taxon>
        <taxon>Leotiomycetes</taxon>
        <taxon>Helotiales</taxon>
        <taxon>Sclerotiniaceae</taxon>
        <taxon>Botrytis</taxon>
    </lineage>
</organism>
<feature type="signal peptide" evidence="1">
    <location>
        <begin position="1"/>
        <end position="17"/>
    </location>
</feature>
<dbReference type="EMBL" id="FQ790337">
    <property type="protein sequence ID" value="CCD51524.1"/>
    <property type="molecule type" value="Genomic_DNA"/>
</dbReference>
<sequence>MLDLVTTIFLGAFIILGNELCQQIYQLNLNPYRLHDIEHLEDIITSDPD</sequence>
<dbReference type="HOGENOM" id="CLU_3142892_0_0_1"/>
<dbReference type="InParanoid" id="G2YII7"/>
<gene>
    <name evidence="2" type="ORF">BofuT4_uP018300.1</name>
</gene>
<keyword evidence="1" id="KW-0732">Signal</keyword>
<evidence type="ECO:0000256" key="1">
    <source>
        <dbReference type="SAM" id="SignalP"/>
    </source>
</evidence>
<proteinExistence type="predicted"/>
<accession>G2YII7</accession>
<dbReference type="AlphaFoldDB" id="G2YII7"/>
<evidence type="ECO:0000313" key="3">
    <source>
        <dbReference type="Proteomes" id="UP000008177"/>
    </source>
</evidence>